<dbReference type="Proteomes" id="UP000452235">
    <property type="component" value="Unassembled WGS sequence"/>
</dbReference>
<organism evidence="1 2">
    <name type="scientific">Aspergillus terreus</name>
    <dbReference type="NCBI Taxonomy" id="33178"/>
    <lineage>
        <taxon>Eukaryota</taxon>
        <taxon>Fungi</taxon>
        <taxon>Dikarya</taxon>
        <taxon>Ascomycota</taxon>
        <taxon>Pezizomycotina</taxon>
        <taxon>Eurotiomycetes</taxon>
        <taxon>Eurotiomycetidae</taxon>
        <taxon>Eurotiales</taxon>
        <taxon>Aspergillaceae</taxon>
        <taxon>Aspergillus</taxon>
        <taxon>Aspergillus subgen. Circumdati</taxon>
    </lineage>
</organism>
<dbReference type="AlphaFoldDB" id="A0A5M3ZCX2"/>
<sequence length="425" mass="48789">MSQLFYCSFIPIISTISVTQPTLGMADYPHHWNETLLGKDFWKDAEEYNKPINDRIEANTFLYRTTATSSNDNTAINPHRRRSSMSDVFGLNMFSALRGRTLDSTRPLRSRSRSSSAVSDVGRRSISLLRRPFEMFTGSNKPEDYTDAHGSPFTDAEQATPNRPLMSFRGGVSWCYIPKNRRELGLDVFQSMTEESTRDTDILPIEELAPLCEFRNLRVLKLTGMVQSYQKYIWQAAWLNPRLEELELEMVLPPRIRRGSNEKWPYIKGGWTFSKRNYGEPVYHGLYGDGNLSPKIGVGEYLDKLAIEKAKVRAMALGGRTRNRLSIRTLTLTGFVVDADAFLHWFDPARLRCIHFKNNCVDAGFYLSLPMKKVSILFPREIEEKLVVGRRVDLVSELRLVRLLNGKKVEQIPYRQGLARICQGR</sequence>
<keyword evidence="2" id="KW-1185">Reference proteome</keyword>
<comment type="caution">
    <text evidence="1">The sequence shown here is derived from an EMBL/GenBank/DDBJ whole genome shotgun (WGS) entry which is preliminary data.</text>
</comment>
<dbReference type="OrthoDB" id="5368934at2759"/>
<gene>
    <name evidence="1" type="ORF">ATEIFO6365_0010022000</name>
</gene>
<evidence type="ECO:0000313" key="2">
    <source>
        <dbReference type="Proteomes" id="UP000452235"/>
    </source>
</evidence>
<dbReference type="VEuPathDB" id="FungiDB:ATEG_08692"/>
<name>A0A5M3ZCX2_ASPTE</name>
<accession>A0A5M3ZCX2</accession>
<protein>
    <submittedName>
        <fullName evidence="1">Uncharacterized protein</fullName>
    </submittedName>
</protein>
<proteinExistence type="predicted"/>
<dbReference type="EMBL" id="BLJY01000010">
    <property type="protein sequence ID" value="GFF19447.1"/>
    <property type="molecule type" value="Genomic_DNA"/>
</dbReference>
<reference evidence="1 2" key="1">
    <citation type="submission" date="2020-01" db="EMBL/GenBank/DDBJ databases">
        <title>Aspergillus terreus IFO 6365 whole genome shotgun sequence.</title>
        <authorList>
            <person name="Kanamasa S."/>
            <person name="Takahashi H."/>
        </authorList>
    </citation>
    <scope>NUCLEOTIDE SEQUENCE [LARGE SCALE GENOMIC DNA]</scope>
    <source>
        <strain evidence="1 2">IFO 6365</strain>
    </source>
</reference>
<evidence type="ECO:0000313" key="1">
    <source>
        <dbReference type="EMBL" id="GFF19447.1"/>
    </source>
</evidence>